<dbReference type="KEGG" id="lzh:D1B17_05005"/>
<feature type="transmembrane region" description="Helical" evidence="1">
    <location>
        <begin position="103"/>
        <end position="126"/>
    </location>
</feature>
<keyword evidence="4" id="KW-1185">Reference proteome</keyword>
<dbReference type="AlphaFoldDB" id="A0A386PQ98"/>
<protein>
    <submittedName>
        <fullName evidence="3">GHKL domain-containing protein</fullName>
    </submittedName>
</protein>
<dbReference type="SUPFAM" id="SSF55874">
    <property type="entry name" value="ATPase domain of HSP90 chaperone/DNA topoisomerase II/histidine kinase"/>
    <property type="match status" value="1"/>
</dbReference>
<dbReference type="PANTHER" id="PTHR40448:SF1">
    <property type="entry name" value="TWO-COMPONENT SENSOR HISTIDINE KINASE"/>
    <property type="match status" value="1"/>
</dbReference>
<name>A0A386PQ98_9LACO</name>
<feature type="transmembrane region" description="Helical" evidence="1">
    <location>
        <begin position="45"/>
        <end position="65"/>
    </location>
</feature>
<keyword evidence="1" id="KW-1133">Transmembrane helix</keyword>
<dbReference type="Pfam" id="PF14501">
    <property type="entry name" value="HATPase_c_5"/>
    <property type="match status" value="1"/>
</dbReference>
<dbReference type="InterPro" id="IPR036890">
    <property type="entry name" value="HATPase_C_sf"/>
</dbReference>
<reference evidence="4" key="1">
    <citation type="submission" date="2018-08" db="EMBL/GenBank/DDBJ databases">
        <title>Genome of Lactobacillus sp. HBUAS52074.</title>
        <authorList>
            <person name="Guo Z."/>
            <person name="Zhang Z.D."/>
        </authorList>
    </citation>
    <scope>NUCLEOTIDE SEQUENCE [LARGE SCALE GENOMIC DNA]</scope>
    <source>
        <strain evidence="4">HBUAS52074</strain>
    </source>
</reference>
<organism evidence="3 4">
    <name type="scientific">Companilactobacillus zhachilii</name>
    <dbReference type="NCBI Taxonomy" id="2304606"/>
    <lineage>
        <taxon>Bacteria</taxon>
        <taxon>Bacillati</taxon>
        <taxon>Bacillota</taxon>
        <taxon>Bacilli</taxon>
        <taxon>Lactobacillales</taxon>
        <taxon>Lactobacillaceae</taxon>
        <taxon>Companilactobacillus</taxon>
    </lineage>
</organism>
<sequence>MLSMLFVQQLMIVLNAKIALGREKIQIKDIVFSIAGAYLIGYLSNFSQLLAMTIFVSITCIYLYLDIRNLETSVIAVTMSYLAGIMLDHFSDIIVDSFKLGQLYLIVLIILEIIFALSLSLFVRYVRNRQSYVDIKFTKLESVMAMVTSIIFCLLIFFTEIRQDNHLNNIVYNLILLILIVIIFFVISYERVQQTKRDYELRSQKQRIKNDNRYIKEMEKHYNELRKFRHDYQNTLLSLDEYIKTDDIDGLKQYYDNSIKPISSKLNSEKYKLEDISRVGNKELKSIIFNKLYSAQMAGIEVTFEARSPINDFYVDSLDLALALGIILDNAIEDTEKQSHGDILTGIMKDESSIMIIVQNSITEETPPVWKMKTPGYSTKGNNRGMGLANLTEIIDRNQNVTLETMKLNGYFLQKLNIKIGEVQND</sequence>
<feature type="domain" description="Sensor histidine kinase NatK-like C-terminal" evidence="2">
    <location>
        <begin position="317"/>
        <end position="418"/>
    </location>
</feature>
<dbReference type="InterPro" id="IPR032834">
    <property type="entry name" value="NatK-like_C"/>
</dbReference>
<keyword evidence="1" id="KW-0812">Transmembrane</keyword>
<feature type="transmembrane region" description="Helical" evidence="1">
    <location>
        <begin position="138"/>
        <end position="158"/>
    </location>
</feature>
<evidence type="ECO:0000256" key="1">
    <source>
        <dbReference type="SAM" id="Phobius"/>
    </source>
</evidence>
<dbReference type="EMBL" id="CP031933">
    <property type="protein sequence ID" value="AYE38021.2"/>
    <property type="molecule type" value="Genomic_DNA"/>
</dbReference>
<proteinExistence type="predicted"/>
<dbReference type="RefSeq" id="WP_166806645.1">
    <property type="nucleotide sequence ID" value="NZ_CP031933.2"/>
</dbReference>
<feature type="transmembrane region" description="Helical" evidence="1">
    <location>
        <begin position="72"/>
        <end position="91"/>
    </location>
</feature>
<dbReference type="PANTHER" id="PTHR40448">
    <property type="entry name" value="TWO-COMPONENT SENSOR HISTIDINE KINASE"/>
    <property type="match status" value="1"/>
</dbReference>
<dbReference type="Proteomes" id="UP000267208">
    <property type="component" value="Chromosome"/>
</dbReference>
<dbReference type="Gene3D" id="3.30.565.10">
    <property type="entry name" value="Histidine kinase-like ATPase, C-terminal domain"/>
    <property type="match status" value="1"/>
</dbReference>
<feature type="transmembrane region" description="Helical" evidence="1">
    <location>
        <begin position="170"/>
        <end position="189"/>
    </location>
</feature>
<accession>A0A386PQ98</accession>
<evidence type="ECO:0000313" key="3">
    <source>
        <dbReference type="EMBL" id="AYE38021.2"/>
    </source>
</evidence>
<evidence type="ECO:0000313" key="4">
    <source>
        <dbReference type="Proteomes" id="UP000267208"/>
    </source>
</evidence>
<keyword evidence="1" id="KW-0472">Membrane</keyword>
<dbReference type="GO" id="GO:0042802">
    <property type="term" value="F:identical protein binding"/>
    <property type="evidence" value="ECO:0007669"/>
    <property type="project" value="TreeGrafter"/>
</dbReference>
<evidence type="ECO:0000259" key="2">
    <source>
        <dbReference type="Pfam" id="PF14501"/>
    </source>
</evidence>
<gene>
    <name evidence="3" type="ORF">D1B17_05005</name>
</gene>